<proteinExistence type="predicted"/>
<dbReference type="PANTHER" id="PTHR38451:SF1">
    <property type="entry name" value="TRNA (ADENINE(22)-N(1))-METHYLTRANSFERASE"/>
    <property type="match status" value="1"/>
</dbReference>
<dbReference type="Gene3D" id="3.40.50.150">
    <property type="entry name" value="Vaccinia Virus protein VP39"/>
    <property type="match status" value="1"/>
</dbReference>
<reference evidence="1" key="1">
    <citation type="submission" date="2019-08" db="EMBL/GenBank/DDBJ databases">
        <authorList>
            <person name="Kucharzyk K."/>
            <person name="Murdoch R.W."/>
            <person name="Higgins S."/>
            <person name="Loffler F."/>
        </authorList>
    </citation>
    <scope>NUCLEOTIDE SEQUENCE</scope>
</reference>
<accession>A0A645AJB1</accession>
<dbReference type="PANTHER" id="PTHR38451">
    <property type="entry name" value="TRNA (ADENINE(22)-N(1))-METHYLTRANSFERASE"/>
    <property type="match status" value="1"/>
</dbReference>
<sequence>MDLTPRLRCVASLVPREARLADVGTDHGYLPVLLLREGRIRSAIAADLRSGPLDRARQTALRYGLEDAISFRLCDGLSGIQAHEADTIVIAGMGGETIAGILEHCPWADGGAHLFLLQPMSSLPDLRVRLGALGFCILREVLVSEGKKYYVVLAVQAGPMPPLTLGEQWAGRQTPGMVQPLRGAYLTQLLERLDRALAGMVRGDAASAPELARLRETGRQLSDMKEEWEQWQR</sequence>
<comment type="caution">
    <text evidence="1">The sequence shown here is derived from an EMBL/GenBank/DDBJ whole genome shotgun (WGS) entry which is preliminary data.</text>
</comment>
<dbReference type="SUPFAM" id="SSF53335">
    <property type="entry name" value="S-adenosyl-L-methionine-dependent methyltransferases"/>
    <property type="match status" value="1"/>
</dbReference>
<organism evidence="1">
    <name type="scientific">bioreactor metagenome</name>
    <dbReference type="NCBI Taxonomy" id="1076179"/>
    <lineage>
        <taxon>unclassified sequences</taxon>
        <taxon>metagenomes</taxon>
        <taxon>ecological metagenomes</taxon>
    </lineage>
</organism>
<protein>
    <submittedName>
        <fullName evidence="1">Uncharacterized protein</fullName>
    </submittedName>
</protein>
<dbReference type="AlphaFoldDB" id="A0A645AJB1"/>
<dbReference type="EMBL" id="VSSQ01014177">
    <property type="protein sequence ID" value="MPM53107.1"/>
    <property type="molecule type" value="Genomic_DNA"/>
</dbReference>
<dbReference type="InterPro" id="IPR029063">
    <property type="entry name" value="SAM-dependent_MTases_sf"/>
</dbReference>
<gene>
    <name evidence="1" type="ORF">SDC9_99871</name>
</gene>
<name>A0A645AJB1_9ZZZZ</name>
<dbReference type="Pfam" id="PF12847">
    <property type="entry name" value="Methyltransf_18"/>
    <property type="match status" value="1"/>
</dbReference>
<evidence type="ECO:0000313" key="1">
    <source>
        <dbReference type="EMBL" id="MPM53107.1"/>
    </source>
</evidence>